<accession>A0AAV4TL74</accession>
<reference evidence="1 2" key="1">
    <citation type="submission" date="2021-06" db="EMBL/GenBank/DDBJ databases">
        <title>Caerostris extrusa draft genome.</title>
        <authorList>
            <person name="Kono N."/>
            <person name="Arakawa K."/>
        </authorList>
    </citation>
    <scope>NUCLEOTIDE SEQUENCE [LARGE SCALE GENOMIC DNA]</scope>
</reference>
<gene>
    <name evidence="1" type="ORF">CEXT_228101</name>
</gene>
<sequence>MKRAGGDFAGMSRRLAPKRLPVHAMVAWNVDWQAPEKEKTGMGCYVACCHSLKLLRRTNRSSTKITKKVTQEEAPVGRGLGKLHGVVDDSRCSLRCNLAFMPGAKGMPVSLATMARARALSNLVLPTRPSGCTNQNIE</sequence>
<organism evidence="1 2">
    <name type="scientific">Caerostris extrusa</name>
    <name type="common">Bark spider</name>
    <name type="synonym">Caerostris bankana</name>
    <dbReference type="NCBI Taxonomy" id="172846"/>
    <lineage>
        <taxon>Eukaryota</taxon>
        <taxon>Metazoa</taxon>
        <taxon>Ecdysozoa</taxon>
        <taxon>Arthropoda</taxon>
        <taxon>Chelicerata</taxon>
        <taxon>Arachnida</taxon>
        <taxon>Araneae</taxon>
        <taxon>Araneomorphae</taxon>
        <taxon>Entelegynae</taxon>
        <taxon>Araneoidea</taxon>
        <taxon>Araneidae</taxon>
        <taxon>Caerostris</taxon>
    </lineage>
</organism>
<evidence type="ECO:0000313" key="1">
    <source>
        <dbReference type="EMBL" id="GIY47323.1"/>
    </source>
</evidence>
<proteinExistence type="predicted"/>
<name>A0AAV4TL74_CAEEX</name>
<dbReference type="EMBL" id="BPLR01011566">
    <property type="protein sequence ID" value="GIY47323.1"/>
    <property type="molecule type" value="Genomic_DNA"/>
</dbReference>
<keyword evidence="2" id="KW-1185">Reference proteome</keyword>
<comment type="caution">
    <text evidence="1">The sequence shown here is derived from an EMBL/GenBank/DDBJ whole genome shotgun (WGS) entry which is preliminary data.</text>
</comment>
<evidence type="ECO:0000313" key="2">
    <source>
        <dbReference type="Proteomes" id="UP001054945"/>
    </source>
</evidence>
<dbReference type="AlphaFoldDB" id="A0AAV4TL74"/>
<protein>
    <submittedName>
        <fullName evidence="1">Uncharacterized protein</fullName>
    </submittedName>
</protein>
<dbReference type="Proteomes" id="UP001054945">
    <property type="component" value="Unassembled WGS sequence"/>
</dbReference>